<dbReference type="Pfam" id="PF01421">
    <property type="entry name" value="Reprolysin"/>
    <property type="match status" value="1"/>
</dbReference>
<dbReference type="Gene3D" id="3.40.390.10">
    <property type="entry name" value="Collagenase (Catalytic Domain)"/>
    <property type="match status" value="1"/>
</dbReference>
<dbReference type="PROSITE" id="PS50214">
    <property type="entry name" value="DISINTEGRIN_2"/>
    <property type="match status" value="1"/>
</dbReference>
<dbReference type="EMBL" id="KB096551">
    <property type="protein sequence ID" value="ESO03882.1"/>
    <property type="molecule type" value="Genomic_DNA"/>
</dbReference>
<dbReference type="CTD" id="20204290"/>
<dbReference type="SUPFAM" id="SSF55486">
    <property type="entry name" value="Metalloproteases ('zincins'), catalytic domain"/>
    <property type="match status" value="1"/>
</dbReference>
<dbReference type="InParanoid" id="T1F641"/>
<evidence type="ECO:0000256" key="1">
    <source>
        <dbReference type="PROSITE-ProRule" id="PRU00068"/>
    </source>
</evidence>
<feature type="binding site" evidence="2">
    <location>
        <position position="218"/>
    </location>
    <ligand>
        <name>Zn(2+)</name>
        <dbReference type="ChEBI" id="CHEBI:29105"/>
        <note>catalytic</note>
    </ligand>
</feature>
<comment type="caution">
    <text evidence="2">Lacks conserved residue(s) required for the propagation of feature annotation.</text>
</comment>
<dbReference type="PROSITE" id="PS50215">
    <property type="entry name" value="ADAM_MEPRO"/>
    <property type="match status" value="1"/>
</dbReference>
<dbReference type="EnsemblMetazoa" id="HelroT172907">
    <property type="protein sequence ID" value="HelroP172907"/>
    <property type="gene ID" value="HelroG172907"/>
</dbReference>
<dbReference type="Proteomes" id="UP000015101">
    <property type="component" value="Unassembled WGS sequence"/>
</dbReference>
<dbReference type="PANTHER" id="PTHR11905:SF159">
    <property type="entry name" value="ADAM METALLOPROTEASE"/>
    <property type="match status" value="1"/>
</dbReference>
<dbReference type="InterPro" id="IPR036436">
    <property type="entry name" value="Disintegrin_dom_sf"/>
</dbReference>
<evidence type="ECO:0000313" key="6">
    <source>
        <dbReference type="EnsemblMetazoa" id="HelroP172907"/>
    </source>
</evidence>
<gene>
    <name evidence="6" type="primary">20204290</name>
    <name evidence="5" type="ORF">HELRODRAFT_172907</name>
</gene>
<evidence type="ECO:0000313" key="7">
    <source>
        <dbReference type="Proteomes" id="UP000015101"/>
    </source>
</evidence>
<evidence type="ECO:0008006" key="8">
    <source>
        <dbReference type="Google" id="ProtNLM"/>
    </source>
</evidence>
<dbReference type="SUPFAM" id="SSF57552">
    <property type="entry name" value="Blood coagulation inhibitor (disintegrin)"/>
    <property type="match status" value="1"/>
</dbReference>
<feature type="domain" description="Peptidase M12B" evidence="4">
    <location>
        <begin position="78"/>
        <end position="270"/>
    </location>
</feature>
<dbReference type="Gene3D" id="4.10.70.10">
    <property type="entry name" value="Disintegrin domain"/>
    <property type="match status" value="1"/>
</dbReference>
<accession>T1F641</accession>
<dbReference type="KEGG" id="hro:HELRODRAFT_172907"/>
<feature type="binding site" evidence="2">
    <location>
        <position position="208"/>
    </location>
    <ligand>
        <name>Zn(2+)</name>
        <dbReference type="ChEBI" id="CHEBI:29105"/>
        <note>catalytic</note>
    </ligand>
</feature>
<keyword evidence="2" id="KW-0479">Metal-binding</keyword>
<reference evidence="5 7" key="2">
    <citation type="journal article" date="2013" name="Nature">
        <title>Insights into bilaterian evolution from three spiralian genomes.</title>
        <authorList>
            <person name="Simakov O."/>
            <person name="Marletaz F."/>
            <person name="Cho S.J."/>
            <person name="Edsinger-Gonzales E."/>
            <person name="Havlak P."/>
            <person name="Hellsten U."/>
            <person name="Kuo D.H."/>
            <person name="Larsson T."/>
            <person name="Lv J."/>
            <person name="Arendt D."/>
            <person name="Savage R."/>
            <person name="Osoegawa K."/>
            <person name="de Jong P."/>
            <person name="Grimwood J."/>
            <person name="Chapman J.A."/>
            <person name="Shapiro H."/>
            <person name="Aerts A."/>
            <person name="Otillar R.P."/>
            <person name="Terry A.Y."/>
            <person name="Boore J.L."/>
            <person name="Grigoriev I.V."/>
            <person name="Lindberg D.R."/>
            <person name="Seaver E.C."/>
            <person name="Weisblat D.A."/>
            <person name="Putnam N.H."/>
            <person name="Rokhsar D.S."/>
        </authorList>
    </citation>
    <scope>NUCLEOTIDE SEQUENCE</scope>
</reference>
<dbReference type="PANTHER" id="PTHR11905">
    <property type="entry name" value="ADAM A DISINTEGRIN AND METALLOPROTEASE DOMAIN"/>
    <property type="match status" value="1"/>
</dbReference>
<keyword evidence="7" id="KW-1185">Reference proteome</keyword>
<dbReference type="InterPro" id="IPR024079">
    <property type="entry name" value="MetalloPept_cat_dom_sf"/>
</dbReference>
<dbReference type="eggNOG" id="KOG3607">
    <property type="taxonomic scope" value="Eukaryota"/>
</dbReference>
<feature type="disulfide bond" evidence="2">
    <location>
        <begin position="227"/>
        <end position="232"/>
    </location>
</feature>
<dbReference type="SMART" id="SM00050">
    <property type="entry name" value="DISIN"/>
    <property type="match status" value="1"/>
</dbReference>
<feature type="binding site" evidence="2">
    <location>
        <position position="212"/>
    </location>
    <ligand>
        <name>Zn(2+)</name>
        <dbReference type="ChEBI" id="CHEBI:29105"/>
        <note>catalytic</note>
    </ligand>
</feature>
<dbReference type="Pfam" id="PF00200">
    <property type="entry name" value="Disintegrin"/>
    <property type="match status" value="1"/>
</dbReference>
<reference evidence="6" key="3">
    <citation type="submission" date="2015-06" db="UniProtKB">
        <authorList>
            <consortium name="EnsemblMetazoa"/>
        </authorList>
    </citation>
    <scope>IDENTIFICATION</scope>
</reference>
<dbReference type="RefSeq" id="XP_009017818.1">
    <property type="nucleotide sequence ID" value="XM_009019570.1"/>
</dbReference>
<evidence type="ECO:0000259" key="3">
    <source>
        <dbReference type="PROSITE" id="PS50214"/>
    </source>
</evidence>
<evidence type="ECO:0000259" key="4">
    <source>
        <dbReference type="PROSITE" id="PS50215"/>
    </source>
</evidence>
<feature type="domain" description="Disintegrin" evidence="3">
    <location>
        <begin position="275"/>
        <end position="364"/>
    </location>
</feature>
<evidence type="ECO:0000256" key="2">
    <source>
        <dbReference type="PROSITE-ProRule" id="PRU00276"/>
    </source>
</evidence>
<organism evidence="6 7">
    <name type="scientific">Helobdella robusta</name>
    <name type="common">Californian leech</name>
    <dbReference type="NCBI Taxonomy" id="6412"/>
    <lineage>
        <taxon>Eukaryota</taxon>
        <taxon>Metazoa</taxon>
        <taxon>Spiralia</taxon>
        <taxon>Lophotrochozoa</taxon>
        <taxon>Annelida</taxon>
        <taxon>Clitellata</taxon>
        <taxon>Hirudinea</taxon>
        <taxon>Rhynchobdellida</taxon>
        <taxon>Glossiphoniidae</taxon>
        <taxon>Helobdella</taxon>
    </lineage>
</organism>
<dbReference type="HOGENOM" id="CLU_600327_0_0_1"/>
<dbReference type="GeneID" id="20204290"/>
<reference evidence="7" key="1">
    <citation type="submission" date="2012-12" db="EMBL/GenBank/DDBJ databases">
        <authorList>
            <person name="Hellsten U."/>
            <person name="Grimwood J."/>
            <person name="Chapman J.A."/>
            <person name="Shapiro H."/>
            <person name="Aerts A."/>
            <person name="Otillar R.P."/>
            <person name="Terry A.Y."/>
            <person name="Boore J.L."/>
            <person name="Simakov O."/>
            <person name="Marletaz F."/>
            <person name="Cho S.-J."/>
            <person name="Edsinger-Gonzales E."/>
            <person name="Havlak P."/>
            <person name="Kuo D.-H."/>
            <person name="Larsson T."/>
            <person name="Lv J."/>
            <person name="Arendt D."/>
            <person name="Savage R."/>
            <person name="Osoegawa K."/>
            <person name="de Jong P."/>
            <person name="Lindberg D.R."/>
            <person name="Seaver E.C."/>
            <person name="Weisblat D.A."/>
            <person name="Putnam N.H."/>
            <person name="Grigoriev I.V."/>
            <person name="Rokhsar D.S."/>
        </authorList>
    </citation>
    <scope>NUCLEOTIDE SEQUENCE</scope>
</reference>
<dbReference type="InterPro" id="IPR001590">
    <property type="entry name" value="Peptidase_M12B"/>
</dbReference>
<dbReference type="GO" id="GO:0006508">
    <property type="term" value="P:proteolysis"/>
    <property type="evidence" value="ECO:0007669"/>
    <property type="project" value="InterPro"/>
</dbReference>
<proteinExistence type="predicted"/>
<feature type="disulfide bond" evidence="2">
    <location>
        <begin position="225"/>
        <end position="249"/>
    </location>
</feature>
<name>T1F641_HELRO</name>
<dbReference type="OrthoDB" id="5951731at2759"/>
<feature type="active site" evidence="2">
    <location>
        <position position="209"/>
    </location>
</feature>
<sequence length="456" mass="51546">MYQTTYLKLQKRIIKKRFSVYNITMKRISQSVLITSTNKYLFSSDFAIKTVGEYEKRIEIRKNLIRKNLTVTLDRIVRILKVHISVDYTVYKFSNKTTEVIAEDVLAYFNAATLAELNNMEALAKRPSFLTIFRIEKILPKSGHNFDCCGNRNLASPKTEMEAKLDSKKPFSDGMLGLADQKSMCTYGSALWVMDKGEFFNSVITVAHELGHIFGMEHVEDVFGCVCDPQPCVMDSKTVDQDVYSWASCSLETLEETKQLHQCLYNKNAPFDLTSTHCGNGLVDDGEDCDCGEYPEEICATKCCNEEICKFTSGSQCATGLCCDLNTCKLKSVEKICRAIEDDCDIEDRCDGSSNLCKDVHKQDGTMCLENNFCMNGKCPIRDEQCSQLWNDNKTVSASLQCYNQNKLLDNTCFNCDYDGPTGTVYPCVSQYVNFNLLSFVTHPNCGNYLEMFKAS</sequence>
<protein>
    <recommendedName>
        <fullName evidence="8">Peptidase M12B domain-containing protein</fullName>
    </recommendedName>
</protein>
<dbReference type="AlphaFoldDB" id="T1F641"/>
<keyword evidence="2" id="KW-1015">Disulfide bond</keyword>
<dbReference type="Pfam" id="PF08516">
    <property type="entry name" value="ADAM_CR"/>
    <property type="match status" value="1"/>
</dbReference>
<dbReference type="GO" id="GO:0004222">
    <property type="term" value="F:metalloendopeptidase activity"/>
    <property type="evidence" value="ECO:0007669"/>
    <property type="project" value="InterPro"/>
</dbReference>
<dbReference type="GO" id="GO:0046872">
    <property type="term" value="F:metal ion binding"/>
    <property type="evidence" value="ECO:0007669"/>
    <property type="project" value="UniProtKB-KW"/>
</dbReference>
<keyword evidence="2" id="KW-0862">Zinc</keyword>
<dbReference type="InterPro" id="IPR006586">
    <property type="entry name" value="ADAM_Cys-rich"/>
</dbReference>
<feature type="disulfide bond" evidence="1">
    <location>
        <begin position="337"/>
        <end position="357"/>
    </location>
</feature>
<dbReference type="EMBL" id="AMQM01004400">
    <property type="status" value="NOT_ANNOTATED_CDS"/>
    <property type="molecule type" value="Genomic_DNA"/>
</dbReference>
<evidence type="ECO:0000313" key="5">
    <source>
        <dbReference type="EMBL" id="ESO03882.1"/>
    </source>
</evidence>
<dbReference type="InterPro" id="IPR001762">
    <property type="entry name" value="Disintegrin_dom"/>
</dbReference>
<dbReference type="SMART" id="SM00608">
    <property type="entry name" value="ACR"/>
    <property type="match status" value="1"/>
</dbReference>